<dbReference type="Proteomes" id="UP000295252">
    <property type="component" value="Unassembled WGS sequence"/>
</dbReference>
<dbReference type="AlphaFoldDB" id="A0A068VNE3"/>
<feature type="chain" id="PRO_5001656061" evidence="2">
    <location>
        <begin position="21"/>
        <end position="107"/>
    </location>
</feature>
<organism evidence="4 5">
    <name type="scientific">Coffea canephora</name>
    <name type="common">Robusta coffee</name>
    <dbReference type="NCBI Taxonomy" id="49390"/>
    <lineage>
        <taxon>Eukaryota</taxon>
        <taxon>Viridiplantae</taxon>
        <taxon>Streptophyta</taxon>
        <taxon>Embryophyta</taxon>
        <taxon>Tracheophyta</taxon>
        <taxon>Spermatophyta</taxon>
        <taxon>Magnoliopsida</taxon>
        <taxon>eudicotyledons</taxon>
        <taxon>Gunneridae</taxon>
        <taxon>Pentapetalae</taxon>
        <taxon>asterids</taxon>
        <taxon>lamiids</taxon>
        <taxon>Gentianales</taxon>
        <taxon>Rubiaceae</taxon>
        <taxon>Ixoroideae</taxon>
        <taxon>Gardenieae complex</taxon>
        <taxon>Bertiereae - Coffeeae clade</taxon>
        <taxon>Coffeeae</taxon>
        <taxon>Coffea</taxon>
    </lineage>
</organism>
<keyword evidence="2" id="KW-0732">Signal</keyword>
<protein>
    <submittedName>
        <fullName evidence="4">DH200=94 genomic scaffold, scaffold_2822</fullName>
    </submittedName>
</protein>
<evidence type="ECO:0000256" key="2">
    <source>
        <dbReference type="SAM" id="SignalP"/>
    </source>
</evidence>
<keyword evidence="5" id="KW-1185">Reference proteome</keyword>
<dbReference type="Gene3D" id="2.60.120.200">
    <property type="match status" value="1"/>
</dbReference>
<dbReference type="EMBL" id="HG741906">
    <property type="protein sequence ID" value="CDP21218.1"/>
    <property type="molecule type" value="Genomic_DNA"/>
</dbReference>
<evidence type="ECO:0000256" key="1">
    <source>
        <dbReference type="ARBA" id="ARBA00022734"/>
    </source>
</evidence>
<name>A0A068VNE3_COFCA</name>
<dbReference type="SUPFAM" id="SSF49899">
    <property type="entry name" value="Concanavalin A-like lectins/glucanases"/>
    <property type="match status" value="1"/>
</dbReference>
<dbReference type="OMA" id="NEYHADL"/>
<evidence type="ECO:0000313" key="4">
    <source>
        <dbReference type="EMBL" id="CDP21218.1"/>
    </source>
</evidence>
<dbReference type="STRING" id="49390.A0A068VNE3"/>
<dbReference type="PhylomeDB" id="A0A068VNE3"/>
<feature type="domain" description="Legume lectin" evidence="3">
    <location>
        <begin position="25"/>
        <end position="76"/>
    </location>
</feature>
<feature type="signal peptide" evidence="2">
    <location>
        <begin position="1"/>
        <end position="20"/>
    </location>
</feature>
<dbReference type="OrthoDB" id="543442at2759"/>
<dbReference type="InterPro" id="IPR001220">
    <property type="entry name" value="Legume_lectin_dom"/>
</dbReference>
<reference evidence="5" key="1">
    <citation type="journal article" date="2014" name="Science">
        <title>The coffee genome provides insight into the convergent evolution of caffeine biosynthesis.</title>
        <authorList>
            <person name="Denoeud F."/>
            <person name="Carretero-Paulet L."/>
            <person name="Dereeper A."/>
            <person name="Droc G."/>
            <person name="Guyot R."/>
            <person name="Pietrella M."/>
            <person name="Zheng C."/>
            <person name="Alberti A."/>
            <person name="Anthony F."/>
            <person name="Aprea G."/>
            <person name="Aury J.M."/>
            <person name="Bento P."/>
            <person name="Bernard M."/>
            <person name="Bocs S."/>
            <person name="Campa C."/>
            <person name="Cenci A."/>
            <person name="Combes M.C."/>
            <person name="Crouzillat D."/>
            <person name="Da Silva C."/>
            <person name="Daddiego L."/>
            <person name="De Bellis F."/>
            <person name="Dussert S."/>
            <person name="Garsmeur O."/>
            <person name="Gayraud T."/>
            <person name="Guignon V."/>
            <person name="Jahn K."/>
            <person name="Jamilloux V."/>
            <person name="Joet T."/>
            <person name="Labadie K."/>
            <person name="Lan T."/>
            <person name="Leclercq J."/>
            <person name="Lepelley M."/>
            <person name="Leroy T."/>
            <person name="Li L.T."/>
            <person name="Librado P."/>
            <person name="Lopez L."/>
            <person name="Munoz A."/>
            <person name="Noel B."/>
            <person name="Pallavicini A."/>
            <person name="Perrotta G."/>
            <person name="Poncet V."/>
            <person name="Pot D."/>
            <person name="Priyono X."/>
            <person name="Rigoreau M."/>
            <person name="Rouard M."/>
            <person name="Rozas J."/>
            <person name="Tranchant-Dubreuil C."/>
            <person name="VanBuren R."/>
            <person name="Zhang Q."/>
            <person name="Andrade A.C."/>
            <person name="Argout X."/>
            <person name="Bertrand B."/>
            <person name="de Kochko A."/>
            <person name="Graziosi G."/>
            <person name="Henry R.J."/>
            <person name="Jayarama X."/>
            <person name="Ming R."/>
            <person name="Nagai C."/>
            <person name="Rounsley S."/>
            <person name="Sankoff D."/>
            <person name="Giuliano G."/>
            <person name="Albert V.A."/>
            <person name="Wincker P."/>
            <person name="Lashermes P."/>
        </authorList>
    </citation>
    <scope>NUCLEOTIDE SEQUENCE [LARGE SCALE GENOMIC DNA]</scope>
    <source>
        <strain evidence="5">cv. DH200-94</strain>
    </source>
</reference>
<dbReference type="Gramene" id="CDP21218">
    <property type="protein sequence ID" value="CDP21218"/>
    <property type="gene ID" value="GSCOC_T00004911001"/>
</dbReference>
<dbReference type="Pfam" id="PF00139">
    <property type="entry name" value="Lectin_legB"/>
    <property type="match status" value="1"/>
</dbReference>
<sequence>MPFRLVTAILAYFLVHMAAASDDVGFIYQGFQSSNLSLDGLAKITNNGLLQITNTIRLQTGHAFYPNPINFKSTSNSCYGTETRETRVCRKHKELSSNEGNQLMMNQ</sequence>
<accession>A0A068VNE3</accession>
<evidence type="ECO:0000259" key="3">
    <source>
        <dbReference type="Pfam" id="PF00139"/>
    </source>
</evidence>
<gene>
    <name evidence="4" type="ORF">GSCOC_T00004911001</name>
</gene>
<evidence type="ECO:0000313" key="5">
    <source>
        <dbReference type="Proteomes" id="UP000295252"/>
    </source>
</evidence>
<proteinExistence type="predicted"/>
<dbReference type="GO" id="GO:0030246">
    <property type="term" value="F:carbohydrate binding"/>
    <property type="evidence" value="ECO:0007669"/>
    <property type="project" value="UniProtKB-KW"/>
</dbReference>
<dbReference type="InParanoid" id="A0A068VNE3"/>
<dbReference type="InterPro" id="IPR013320">
    <property type="entry name" value="ConA-like_dom_sf"/>
</dbReference>
<keyword evidence="1" id="KW-0430">Lectin</keyword>